<feature type="transmembrane region" description="Helical" evidence="1">
    <location>
        <begin position="126"/>
        <end position="146"/>
    </location>
</feature>
<dbReference type="RefSeq" id="WP_224612068.1">
    <property type="nucleotide sequence ID" value="NZ_JAIQXV010000023.1"/>
</dbReference>
<feature type="transmembrane region" description="Helical" evidence="1">
    <location>
        <begin position="87"/>
        <end position="106"/>
    </location>
</feature>
<reference evidence="3" key="1">
    <citation type="journal article" date="2019" name="Int. J. Syst. Evol. Microbiol.">
        <title>The Global Catalogue of Microorganisms (GCM) 10K type strain sequencing project: providing services to taxonomists for standard genome sequencing and annotation.</title>
        <authorList>
            <consortium name="The Broad Institute Genomics Platform"/>
            <consortium name="The Broad Institute Genome Sequencing Center for Infectious Disease"/>
            <person name="Wu L."/>
            <person name="Ma J."/>
        </authorList>
    </citation>
    <scope>NUCLEOTIDE SEQUENCE [LARGE SCALE GENOMIC DNA]</scope>
    <source>
        <strain evidence="3">CCUG 63830</strain>
    </source>
</reference>
<evidence type="ECO:0000313" key="2">
    <source>
        <dbReference type="EMBL" id="MFC6662437.1"/>
    </source>
</evidence>
<gene>
    <name evidence="2" type="ORF">ACFP90_20500</name>
</gene>
<dbReference type="EMBL" id="JBHSWB010000002">
    <property type="protein sequence ID" value="MFC6662437.1"/>
    <property type="molecule type" value="Genomic_DNA"/>
</dbReference>
<dbReference type="Proteomes" id="UP001596317">
    <property type="component" value="Unassembled WGS sequence"/>
</dbReference>
<organism evidence="2 3">
    <name type="scientific">Deinococcus multiflagellatus</name>
    <dbReference type="NCBI Taxonomy" id="1656887"/>
    <lineage>
        <taxon>Bacteria</taxon>
        <taxon>Thermotogati</taxon>
        <taxon>Deinococcota</taxon>
        <taxon>Deinococci</taxon>
        <taxon>Deinococcales</taxon>
        <taxon>Deinococcaceae</taxon>
        <taxon>Deinococcus</taxon>
    </lineage>
</organism>
<keyword evidence="1" id="KW-1133">Transmembrane helix</keyword>
<sequence>MTWGPGWRKLGLTVHVAASVGWIGAVVAYLGLVLAGLGSSDPQAVRSAWWGLDQLTGVLAPLSVAALVSGVVQALCTPWGLLRHYWVVMKLVLTAMATTVLLLTLPEVRAWAQWAAAGQNPDLHGQLLHPGVGLLVLLVILVLSVYKPRGLTPYGERRLWARLARVDEGE</sequence>
<comment type="caution">
    <text evidence="2">The sequence shown here is derived from an EMBL/GenBank/DDBJ whole genome shotgun (WGS) entry which is preliminary data.</text>
</comment>
<evidence type="ECO:0000256" key="1">
    <source>
        <dbReference type="SAM" id="Phobius"/>
    </source>
</evidence>
<evidence type="ECO:0008006" key="4">
    <source>
        <dbReference type="Google" id="ProtNLM"/>
    </source>
</evidence>
<feature type="transmembrane region" description="Helical" evidence="1">
    <location>
        <begin position="12"/>
        <end position="35"/>
    </location>
</feature>
<feature type="transmembrane region" description="Helical" evidence="1">
    <location>
        <begin position="55"/>
        <end position="75"/>
    </location>
</feature>
<keyword evidence="1" id="KW-0812">Transmembrane</keyword>
<proteinExistence type="predicted"/>
<keyword evidence="1" id="KW-0472">Membrane</keyword>
<keyword evidence="3" id="KW-1185">Reference proteome</keyword>
<name>A0ABW1ZSG8_9DEIO</name>
<accession>A0ABW1ZSG8</accession>
<protein>
    <recommendedName>
        <fullName evidence="4">DUF2269 domain-containing protein</fullName>
    </recommendedName>
</protein>
<evidence type="ECO:0000313" key="3">
    <source>
        <dbReference type="Proteomes" id="UP001596317"/>
    </source>
</evidence>